<dbReference type="Pfam" id="PF00528">
    <property type="entry name" value="BPD_transp_1"/>
    <property type="match status" value="1"/>
</dbReference>
<comment type="caution">
    <text evidence="9">The sequence shown here is derived from an EMBL/GenBank/DDBJ whole genome shotgun (WGS) entry which is preliminary data.</text>
</comment>
<evidence type="ECO:0000256" key="4">
    <source>
        <dbReference type="ARBA" id="ARBA00022692"/>
    </source>
</evidence>
<dbReference type="PROSITE" id="PS50928">
    <property type="entry name" value="ABC_TM1"/>
    <property type="match status" value="1"/>
</dbReference>
<evidence type="ECO:0000256" key="2">
    <source>
        <dbReference type="ARBA" id="ARBA00022448"/>
    </source>
</evidence>
<accession>A0ABD5SPI0</accession>
<evidence type="ECO:0000259" key="8">
    <source>
        <dbReference type="PROSITE" id="PS50928"/>
    </source>
</evidence>
<dbReference type="GO" id="GO:0005886">
    <property type="term" value="C:plasma membrane"/>
    <property type="evidence" value="ECO:0007669"/>
    <property type="project" value="UniProtKB-SubCell"/>
</dbReference>
<evidence type="ECO:0000313" key="10">
    <source>
        <dbReference type="Proteomes" id="UP001596383"/>
    </source>
</evidence>
<dbReference type="InterPro" id="IPR000515">
    <property type="entry name" value="MetI-like"/>
</dbReference>
<keyword evidence="3" id="KW-1003">Cell membrane</keyword>
<feature type="transmembrane region" description="Helical" evidence="7">
    <location>
        <begin position="176"/>
        <end position="198"/>
    </location>
</feature>
<keyword evidence="4 7" id="KW-0812">Transmembrane</keyword>
<evidence type="ECO:0000256" key="3">
    <source>
        <dbReference type="ARBA" id="ARBA00022475"/>
    </source>
</evidence>
<name>A0ABD5SPI0_9EURY</name>
<feature type="transmembrane region" description="Helical" evidence="7">
    <location>
        <begin position="114"/>
        <end position="134"/>
    </location>
</feature>
<dbReference type="Gene3D" id="1.10.3720.10">
    <property type="entry name" value="MetI-like"/>
    <property type="match status" value="1"/>
</dbReference>
<organism evidence="9 10">
    <name type="scientific">Natrinema soli</name>
    <dbReference type="NCBI Taxonomy" id="1930624"/>
    <lineage>
        <taxon>Archaea</taxon>
        <taxon>Methanobacteriati</taxon>
        <taxon>Methanobacteriota</taxon>
        <taxon>Stenosarchaea group</taxon>
        <taxon>Halobacteria</taxon>
        <taxon>Halobacteriales</taxon>
        <taxon>Natrialbaceae</taxon>
        <taxon>Natrinema</taxon>
    </lineage>
</organism>
<dbReference type="PANTHER" id="PTHR30151">
    <property type="entry name" value="ALKANE SULFONATE ABC TRANSPORTER-RELATED, MEMBRANE SUBUNIT"/>
    <property type="match status" value="1"/>
</dbReference>
<comment type="subcellular location">
    <subcellularLocation>
        <location evidence="1 7">Cell membrane</location>
        <topology evidence="1 7">Multi-pass membrane protein</topology>
    </subcellularLocation>
</comment>
<dbReference type="AlphaFoldDB" id="A0ABD5SPI0"/>
<reference evidence="9 10" key="1">
    <citation type="journal article" date="2019" name="Int. J. Syst. Evol. Microbiol.">
        <title>The Global Catalogue of Microorganisms (GCM) 10K type strain sequencing project: providing services to taxonomists for standard genome sequencing and annotation.</title>
        <authorList>
            <consortium name="The Broad Institute Genomics Platform"/>
            <consortium name="The Broad Institute Genome Sequencing Center for Infectious Disease"/>
            <person name="Wu L."/>
            <person name="Ma J."/>
        </authorList>
    </citation>
    <scope>NUCLEOTIDE SEQUENCE [LARGE SCALE GENOMIC DNA]</scope>
    <source>
        <strain evidence="9 10">LMG 29247</strain>
    </source>
</reference>
<dbReference type="InterPro" id="IPR035906">
    <property type="entry name" value="MetI-like_sf"/>
</dbReference>
<evidence type="ECO:0000256" key="6">
    <source>
        <dbReference type="ARBA" id="ARBA00023136"/>
    </source>
</evidence>
<keyword evidence="6 7" id="KW-0472">Membrane</keyword>
<comment type="similarity">
    <text evidence="7">Belongs to the binding-protein-dependent transport system permease family.</text>
</comment>
<feature type="transmembrane region" description="Helical" evidence="7">
    <location>
        <begin position="210"/>
        <end position="229"/>
    </location>
</feature>
<proteinExistence type="inferred from homology"/>
<dbReference type="SUPFAM" id="SSF161098">
    <property type="entry name" value="MetI-like"/>
    <property type="match status" value="1"/>
</dbReference>
<gene>
    <name evidence="9" type="ORF">ACFQE6_11065</name>
</gene>
<evidence type="ECO:0000313" key="9">
    <source>
        <dbReference type="EMBL" id="MFC6765507.1"/>
    </source>
</evidence>
<evidence type="ECO:0000256" key="7">
    <source>
        <dbReference type="RuleBase" id="RU363032"/>
    </source>
</evidence>
<sequence length="243" mass="25894">MLPVAALLVGVSMWWLGTALLAIPSFLLPSPGAVLAQLFGSPLLYLRNLVSTLEKVVYGGGIGIVTGFGLGVLMGTVPVLRTALYPYLVTVRVLPKIAIAPLLLIYLGTGMTTAIVFIALIAFFPLVLHTVAGLSRTPERHVELLRSVDTSRVNTFVHLRLPYAVPDVFAGLKQSVTLTVVGTIVAEWVVASTGLGYLILLGLENLRTDIIIAALVVLVVLGLALYGLVGVCQRIVHRRLPLS</sequence>
<feature type="transmembrane region" description="Helical" evidence="7">
    <location>
        <begin position="60"/>
        <end position="80"/>
    </location>
</feature>
<dbReference type="PANTHER" id="PTHR30151:SF20">
    <property type="entry name" value="ABC TRANSPORTER PERMEASE PROTEIN HI_0355-RELATED"/>
    <property type="match status" value="1"/>
</dbReference>
<feature type="domain" description="ABC transmembrane type-1" evidence="8">
    <location>
        <begin position="49"/>
        <end position="229"/>
    </location>
</feature>
<evidence type="ECO:0000256" key="5">
    <source>
        <dbReference type="ARBA" id="ARBA00022989"/>
    </source>
</evidence>
<keyword evidence="2 7" id="KW-0813">Transport</keyword>
<evidence type="ECO:0000256" key="1">
    <source>
        <dbReference type="ARBA" id="ARBA00004651"/>
    </source>
</evidence>
<keyword evidence="5 7" id="KW-1133">Transmembrane helix</keyword>
<protein>
    <submittedName>
        <fullName evidence="9">ABC transporter permease</fullName>
    </submittedName>
</protein>
<keyword evidence="10" id="KW-1185">Reference proteome</keyword>
<dbReference type="Proteomes" id="UP001596383">
    <property type="component" value="Unassembled WGS sequence"/>
</dbReference>
<dbReference type="EMBL" id="JBHSWV010000149">
    <property type="protein sequence ID" value="MFC6765507.1"/>
    <property type="molecule type" value="Genomic_DNA"/>
</dbReference>